<keyword evidence="1" id="KW-0805">Transcription regulation</keyword>
<dbReference type="PANTHER" id="PTHR30055">
    <property type="entry name" value="HTH-TYPE TRANSCRIPTIONAL REGULATOR RUTR"/>
    <property type="match status" value="1"/>
</dbReference>
<keyword evidence="8" id="KW-1185">Reference proteome</keyword>
<dbReference type="Proteomes" id="UP000675781">
    <property type="component" value="Unassembled WGS sequence"/>
</dbReference>
<feature type="DNA-binding region" description="H-T-H motif" evidence="4">
    <location>
        <begin position="47"/>
        <end position="66"/>
    </location>
</feature>
<proteinExistence type="predicted"/>
<dbReference type="GO" id="GO:0000976">
    <property type="term" value="F:transcription cis-regulatory region binding"/>
    <property type="evidence" value="ECO:0007669"/>
    <property type="project" value="TreeGrafter"/>
</dbReference>
<evidence type="ECO:0000256" key="2">
    <source>
        <dbReference type="ARBA" id="ARBA00023125"/>
    </source>
</evidence>
<evidence type="ECO:0000313" key="7">
    <source>
        <dbReference type="EMBL" id="MBR7838349.1"/>
    </source>
</evidence>
<keyword evidence="3" id="KW-0804">Transcription</keyword>
<sequence length="205" mass="20885">MESRSEPGPQAAPAARPRPLRADAARNRAKVLDAARAAFAAEGLAVPLDEIARRAGVGAGTVYRHFPTKEALFEAVVADRLDALAAGAEAVLDAHDAGAAFFDFFISMVEDADGKKDLAEALAASGVGLSPQTLASAARLQARLGALLDRALAAGAVRDGVSVADLHALAVGALAAEARAAAEAGYVQGRLTRLICDGLLPPGDR</sequence>
<evidence type="ECO:0000256" key="4">
    <source>
        <dbReference type="PROSITE-ProRule" id="PRU00335"/>
    </source>
</evidence>
<feature type="compositionally biased region" description="Low complexity" evidence="5">
    <location>
        <begin position="7"/>
        <end position="17"/>
    </location>
</feature>
<dbReference type="InterPro" id="IPR001647">
    <property type="entry name" value="HTH_TetR"/>
</dbReference>
<gene>
    <name evidence="7" type="ORF">KDL01_34080</name>
</gene>
<dbReference type="AlphaFoldDB" id="A0A941ISC8"/>
<feature type="region of interest" description="Disordered" evidence="5">
    <location>
        <begin position="1"/>
        <end position="21"/>
    </location>
</feature>
<dbReference type="InterPro" id="IPR050109">
    <property type="entry name" value="HTH-type_TetR-like_transc_reg"/>
</dbReference>
<dbReference type="SUPFAM" id="SSF46689">
    <property type="entry name" value="Homeodomain-like"/>
    <property type="match status" value="1"/>
</dbReference>
<dbReference type="PRINTS" id="PR00455">
    <property type="entry name" value="HTHTETR"/>
</dbReference>
<comment type="caution">
    <text evidence="7">The sequence shown here is derived from an EMBL/GenBank/DDBJ whole genome shotgun (WGS) entry which is preliminary data.</text>
</comment>
<dbReference type="PROSITE" id="PS50977">
    <property type="entry name" value="HTH_TETR_2"/>
    <property type="match status" value="1"/>
</dbReference>
<dbReference type="GO" id="GO:0003700">
    <property type="term" value="F:DNA-binding transcription factor activity"/>
    <property type="evidence" value="ECO:0007669"/>
    <property type="project" value="TreeGrafter"/>
</dbReference>
<dbReference type="EMBL" id="JAGSOG010000281">
    <property type="protein sequence ID" value="MBR7838349.1"/>
    <property type="molecule type" value="Genomic_DNA"/>
</dbReference>
<accession>A0A941ISC8</accession>
<dbReference type="InterPro" id="IPR009057">
    <property type="entry name" value="Homeodomain-like_sf"/>
</dbReference>
<name>A0A941ISC8_9ACTN</name>
<evidence type="ECO:0000256" key="3">
    <source>
        <dbReference type="ARBA" id="ARBA00023163"/>
    </source>
</evidence>
<keyword evidence="2 4" id="KW-0238">DNA-binding</keyword>
<reference evidence="7" key="1">
    <citation type="submission" date="2021-04" db="EMBL/GenBank/DDBJ databases">
        <title>Genome based classification of Actinospica acidithermotolerans sp. nov., an actinobacterium isolated from an Indonesian hot spring.</title>
        <authorList>
            <person name="Kusuma A.B."/>
            <person name="Putra K.E."/>
            <person name="Nafisah S."/>
            <person name="Loh J."/>
            <person name="Nouioui I."/>
            <person name="Goodfellow M."/>
        </authorList>
    </citation>
    <scope>NUCLEOTIDE SEQUENCE</scope>
    <source>
        <strain evidence="7">CSCA 57</strain>
    </source>
</reference>
<evidence type="ECO:0000256" key="5">
    <source>
        <dbReference type="SAM" id="MobiDB-lite"/>
    </source>
</evidence>
<protein>
    <submittedName>
        <fullName evidence="7">TetR/AcrR family transcriptional regulator</fullName>
    </submittedName>
</protein>
<organism evidence="7 8">
    <name type="scientific">Actinospica durhamensis</name>
    <dbReference type="NCBI Taxonomy" id="1508375"/>
    <lineage>
        <taxon>Bacteria</taxon>
        <taxon>Bacillati</taxon>
        <taxon>Actinomycetota</taxon>
        <taxon>Actinomycetes</taxon>
        <taxon>Catenulisporales</taxon>
        <taxon>Actinospicaceae</taxon>
        <taxon>Actinospica</taxon>
    </lineage>
</organism>
<dbReference type="Gene3D" id="1.10.357.10">
    <property type="entry name" value="Tetracycline Repressor, domain 2"/>
    <property type="match status" value="1"/>
</dbReference>
<feature type="domain" description="HTH tetR-type" evidence="6">
    <location>
        <begin position="25"/>
        <end position="84"/>
    </location>
</feature>
<evidence type="ECO:0000259" key="6">
    <source>
        <dbReference type="PROSITE" id="PS50977"/>
    </source>
</evidence>
<evidence type="ECO:0000256" key="1">
    <source>
        <dbReference type="ARBA" id="ARBA00023015"/>
    </source>
</evidence>
<dbReference type="PANTHER" id="PTHR30055:SF234">
    <property type="entry name" value="HTH-TYPE TRANSCRIPTIONAL REGULATOR BETI"/>
    <property type="match status" value="1"/>
</dbReference>
<dbReference type="Pfam" id="PF21597">
    <property type="entry name" value="TetR_C_43"/>
    <property type="match status" value="1"/>
</dbReference>
<dbReference type="SUPFAM" id="SSF48498">
    <property type="entry name" value="Tetracyclin repressor-like, C-terminal domain"/>
    <property type="match status" value="1"/>
</dbReference>
<evidence type="ECO:0000313" key="8">
    <source>
        <dbReference type="Proteomes" id="UP000675781"/>
    </source>
</evidence>
<dbReference type="InterPro" id="IPR036271">
    <property type="entry name" value="Tet_transcr_reg_TetR-rel_C_sf"/>
</dbReference>
<dbReference type="Pfam" id="PF00440">
    <property type="entry name" value="TetR_N"/>
    <property type="match status" value="1"/>
</dbReference>
<dbReference type="InterPro" id="IPR049445">
    <property type="entry name" value="TetR_SbtR-like_C"/>
</dbReference>